<gene>
    <name evidence="2" type="ORF">DERYTH_LOCUS11965</name>
</gene>
<evidence type="ECO:0000313" key="3">
    <source>
        <dbReference type="Proteomes" id="UP000789405"/>
    </source>
</evidence>
<proteinExistence type="predicted"/>
<evidence type="ECO:0000256" key="1">
    <source>
        <dbReference type="SAM" id="MobiDB-lite"/>
    </source>
</evidence>
<dbReference type="OrthoDB" id="10452537at2759"/>
<evidence type="ECO:0000313" key="2">
    <source>
        <dbReference type="EMBL" id="CAG8683721.1"/>
    </source>
</evidence>
<feature type="region of interest" description="Disordered" evidence="1">
    <location>
        <begin position="1"/>
        <end position="65"/>
    </location>
</feature>
<dbReference type="Proteomes" id="UP000789405">
    <property type="component" value="Unassembled WGS sequence"/>
</dbReference>
<feature type="compositionally biased region" description="Polar residues" evidence="1">
    <location>
        <begin position="51"/>
        <end position="65"/>
    </location>
</feature>
<organism evidence="2 3">
    <name type="scientific">Dentiscutata erythropus</name>
    <dbReference type="NCBI Taxonomy" id="1348616"/>
    <lineage>
        <taxon>Eukaryota</taxon>
        <taxon>Fungi</taxon>
        <taxon>Fungi incertae sedis</taxon>
        <taxon>Mucoromycota</taxon>
        <taxon>Glomeromycotina</taxon>
        <taxon>Glomeromycetes</taxon>
        <taxon>Diversisporales</taxon>
        <taxon>Gigasporaceae</taxon>
        <taxon>Dentiscutata</taxon>
    </lineage>
</organism>
<name>A0A9N9HIE8_9GLOM</name>
<feature type="non-terminal residue" evidence="2">
    <location>
        <position position="1"/>
    </location>
</feature>
<keyword evidence="3" id="KW-1185">Reference proteome</keyword>
<accession>A0A9N9HIE8</accession>
<sequence>MKGYWSGHTGFDNKNETTNSSSQDNENAIQSSISSNDETTSNLRQDDENEIQPSTSSNDETTSNP</sequence>
<feature type="compositionally biased region" description="Polar residues" evidence="1">
    <location>
        <begin position="16"/>
        <end position="43"/>
    </location>
</feature>
<comment type="caution">
    <text evidence="2">The sequence shown here is derived from an EMBL/GenBank/DDBJ whole genome shotgun (WGS) entry which is preliminary data.</text>
</comment>
<protein>
    <submittedName>
        <fullName evidence="2">7835_t:CDS:1</fullName>
    </submittedName>
</protein>
<dbReference type="AlphaFoldDB" id="A0A9N9HIE8"/>
<reference evidence="2" key="1">
    <citation type="submission" date="2021-06" db="EMBL/GenBank/DDBJ databases">
        <authorList>
            <person name="Kallberg Y."/>
            <person name="Tangrot J."/>
            <person name="Rosling A."/>
        </authorList>
    </citation>
    <scope>NUCLEOTIDE SEQUENCE</scope>
    <source>
        <strain evidence="2">MA453B</strain>
    </source>
</reference>
<dbReference type="EMBL" id="CAJVPY010007650">
    <property type="protein sequence ID" value="CAG8683721.1"/>
    <property type="molecule type" value="Genomic_DNA"/>
</dbReference>